<dbReference type="RefSeq" id="XP_002849106.1">
    <property type="nucleotide sequence ID" value="XM_002849060.1"/>
</dbReference>
<dbReference type="eggNOG" id="ENOG502RQU6">
    <property type="taxonomic scope" value="Eukaryota"/>
</dbReference>
<dbReference type="Proteomes" id="UP000002035">
    <property type="component" value="Unassembled WGS sequence"/>
</dbReference>
<keyword evidence="1" id="KW-0732">Signal</keyword>
<keyword evidence="3" id="KW-1185">Reference proteome</keyword>
<feature type="chain" id="PRO_5002949507" evidence="1">
    <location>
        <begin position="19"/>
        <end position="185"/>
    </location>
</feature>
<reference evidence="3" key="1">
    <citation type="journal article" date="2012" name="MBio">
        <title>Comparative genome analysis of Trichophyton rubrum and related dermatophytes reveals candidate genes involved in infection.</title>
        <authorList>
            <person name="Martinez D.A."/>
            <person name="Oliver B.G."/>
            <person name="Graeser Y."/>
            <person name="Goldberg J.M."/>
            <person name="Li W."/>
            <person name="Martinez-Rossi N.M."/>
            <person name="Monod M."/>
            <person name="Shelest E."/>
            <person name="Barton R.C."/>
            <person name="Birch E."/>
            <person name="Brakhage A.A."/>
            <person name="Chen Z."/>
            <person name="Gurr S.J."/>
            <person name="Heiman D."/>
            <person name="Heitman J."/>
            <person name="Kosti I."/>
            <person name="Rossi A."/>
            <person name="Saif S."/>
            <person name="Samalova M."/>
            <person name="Saunders C.W."/>
            <person name="Shea T."/>
            <person name="Summerbell R.C."/>
            <person name="Xu J."/>
            <person name="Young S."/>
            <person name="Zeng Q."/>
            <person name="Birren B.W."/>
            <person name="Cuomo C.A."/>
            <person name="White T.C."/>
        </authorList>
    </citation>
    <scope>NUCLEOTIDE SEQUENCE [LARGE SCALE GENOMIC DNA]</scope>
    <source>
        <strain evidence="3">ATCC MYA-4605 / CBS 113480</strain>
    </source>
</reference>
<dbReference type="GeneID" id="9229160"/>
<protein>
    <submittedName>
        <fullName evidence="2">Uncharacterized protein</fullName>
    </submittedName>
</protein>
<dbReference type="OrthoDB" id="4172425at2759"/>
<dbReference type="OMA" id="WHMTRLA"/>
<name>C5FIY0_ARTOC</name>
<gene>
    <name evidence="2" type="ORF">MCYG_02040</name>
</gene>
<organism evidence="2 3">
    <name type="scientific">Arthroderma otae (strain ATCC MYA-4605 / CBS 113480)</name>
    <name type="common">Microsporum canis</name>
    <dbReference type="NCBI Taxonomy" id="554155"/>
    <lineage>
        <taxon>Eukaryota</taxon>
        <taxon>Fungi</taxon>
        <taxon>Dikarya</taxon>
        <taxon>Ascomycota</taxon>
        <taxon>Pezizomycotina</taxon>
        <taxon>Eurotiomycetes</taxon>
        <taxon>Eurotiomycetidae</taxon>
        <taxon>Onygenales</taxon>
        <taxon>Arthrodermataceae</taxon>
        <taxon>Microsporum</taxon>
    </lineage>
</organism>
<proteinExistence type="predicted"/>
<sequence length="185" mass="20616">MHFTFTLLLCLLVSGGSAQNHVDSKNTASTTGNEYYYDYKMIPLTANFTILDDFDHSVLAIGAGPTGEVVEVKPNNSHDWFIEQLTKYTHIVRDKNSSKFIRFPELKDGAVATLSETAATLFEATIGPNVVYKFKATDAKPEDGPLMWTMEAYSAMDQRLVLKLRKPSGMARQDFVVKKTPIQGN</sequence>
<evidence type="ECO:0000256" key="1">
    <source>
        <dbReference type="SAM" id="SignalP"/>
    </source>
</evidence>
<dbReference type="AlphaFoldDB" id="C5FIY0"/>
<dbReference type="VEuPathDB" id="FungiDB:MCYG_02040"/>
<dbReference type="HOGENOM" id="CLU_103062_0_0_1"/>
<evidence type="ECO:0000313" key="3">
    <source>
        <dbReference type="Proteomes" id="UP000002035"/>
    </source>
</evidence>
<accession>C5FIY0</accession>
<evidence type="ECO:0000313" key="2">
    <source>
        <dbReference type="EMBL" id="EEQ29221.1"/>
    </source>
</evidence>
<feature type="signal peptide" evidence="1">
    <location>
        <begin position="1"/>
        <end position="18"/>
    </location>
</feature>
<dbReference type="EMBL" id="DS995702">
    <property type="protein sequence ID" value="EEQ29221.1"/>
    <property type="molecule type" value="Genomic_DNA"/>
</dbReference>